<dbReference type="OrthoDB" id="160350at2"/>
<evidence type="ECO:0000256" key="1">
    <source>
        <dbReference type="SAM" id="MobiDB-lite"/>
    </source>
</evidence>
<feature type="transmembrane region" description="Helical" evidence="2">
    <location>
        <begin position="133"/>
        <end position="156"/>
    </location>
</feature>
<sequence>MNYKRKPNSDSGQNHKQSSAEQQGGLDEQEATSSLEPAQITWDLNIVGLLPGIILDVLLPLGLYFLLKRFIAISDVLALSAASLFPIVDSIVSLLWKRSLDILAIIVLLGTATSIAGILSGGDARFMLLKDSFFSGALGLCCLISLFFPRPALFYIGRQLMAGRDPVRIAAYNAEAKYPYARHIDRLATLVWGLALLGELLLRIVLVQVLPTARAMVVTSTIWIVVVVGTLLWTMLYSRYAMRRLQELKRKAQS</sequence>
<evidence type="ECO:0008006" key="5">
    <source>
        <dbReference type="Google" id="ProtNLM"/>
    </source>
</evidence>
<proteinExistence type="predicted"/>
<feature type="transmembrane region" description="Helical" evidence="2">
    <location>
        <begin position="100"/>
        <end position="121"/>
    </location>
</feature>
<reference evidence="3 4" key="1">
    <citation type="submission" date="2019-01" db="EMBL/GenBank/DDBJ databases">
        <title>Ktedonosporobacter rubrisoli SCAWS-G2.</title>
        <authorList>
            <person name="Huang Y."/>
            <person name="Yan B."/>
        </authorList>
    </citation>
    <scope>NUCLEOTIDE SEQUENCE [LARGE SCALE GENOMIC DNA]</scope>
    <source>
        <strain evidence="3 4">SCAWS-G2</strain>
    </source>
</reference>
<name>A0A4P6JK66_KTERU</name>
<feature type="transmembrane region" description="Helical" evidence="2">
    <location>
        <begin position="70"/>
        <end position="88"/>
    </location>
</feature>
<dbReference type="Proteomes" id="UP000290365">
    <property type="component" value="Chromosome"/>
</dbReference>
<organism evidence="3 4">
    <name type="scientific">Ktedonosporobacter rubrisoli</name>
    <dbReference type="NCBI Taxonomy" id="2509675"/>
    <lineage>
        <taxon>Bacteria</taxon>
        <taxon>Bacillati</taxon>
        <taxon>Chloroflexota</taxon>
        <taxon>Ktedonobacteria</taxon>
        <taxon>Ktedonobacterales</taxon>
        <taxon>Ktedonosporobacteraceae</taxon>
        <taxon>Ktedonosporobacter</taxon>
    </lineage>
</organism>
<feature type="transmembrane region" description="Helical" evidence="2">
    <location>
        <begin position="222"/>
        <end position="242"/>
    </location>
</feature>
<evidence type="ECO:0000313" key="4">
    <source>
        <dbReference type="Proteomes" id="UP000290365"/>
    </source>
</evidence>
<dbReference type="EMBL" id="CP035758">
    <property type="protein sequence ID" value="QBD75534.1"/>
    <property type="molecule type" value="Genomic_DNA"/>
</dbReference>
<dbReference type="NCBIfam" id="NF041646">
    <property type="entry name" value="VC0807_fam"/>
    <property type="match status" value="1"/>
</dbReference>
<evidence type="ECO:0000313" key="3">
    <source>
        <dbReference type="EMBL" id="QBD75534.1"/>
    </source>
</evidence>
<keyword evidence="4" id="KW-1185">Reference proteome</keyword>
<dbReference type="AlphaFoldDB" id="A0A4P6JK66"/>
<protein>
    <recommendedName>
        <fullName evidence="5">DUF3159 domain-containing protein</fullName>
    </recommendedName>
</protein>
<gene>
    <name evidence="3" type="ORF">EPA93_05755</name>
</gene>
<feature type="region of interest" description="Disordered" evidence="1">
    <location>
        <begin position="1"/>
        <end position="28"/>
    </location>
</feature>
<evidence type="ECO:0000256" key="2">
    <source>
        <dbReference type="SAM" id="Phobius"/>
    </source>
</evidence>
<keyword evidence="2" id="KW-1133">Transmembrane helix</keyword>
<dbReference type="KEGG" id="kbs:EPA93_05755"/>
<keyword evidence="2" id="KW-0812">Transmembrane</keyword>
<feature type="transmembrane region" description="Helical" evidence="2">
    <location>
        <begin position="44"/>
        <end position="64"/>
    </location>
</feature>
<feature type="compositionally biased region" description="Polar residues" evidence="1">
    <location>
        <begin position="9"/>
        <end position="22"/>
    </location>
</feature>
<dbReference type="RefSeq" id="WP_129886132.1">
    <property type="nucleotide sequence ID" value="NZ_CP035758.1"/>
</dbReference>
<keyword evidence="2" id="KW-0472">Membrane</keyword>
<feature type="transmembrane region" description="Helical" evidence="2">
    <location>
        <begin position="187"/>
        <end position="210"/>
    </location>
</feature>
<accession>A0A4P6JK66</accession>